<protein>
    <recommendedName>
        <fullName evidence="4">RanBP2-type domain-containing protein</fullName>
    </recommendedName>
</protein>
<keyword evidence="3" id="KW-1185">Reference proteome</keyword>
<dbReference type="Proteomes" id="UP001189429">
    <property type="component" value="Unassembled WGS sequence"/>
</dbReference>
<evidence type="ECO:0008006" key="4">
    <source>
        <dbReference type="Google" id="ProtNLM"/>
    </source>
</evidence>
<name>A0ABN9Y1H8_9DINO</name>
<keyword evidence="1" id="KW-0175">Coiled coil</keyword>
<evidence type="ECO:0000256" key="1">
    <source>
        <dbReference type="SAM" id="Coils"/>
    </source>
</evidence>
<accession>A0ABN9Y1H8</accession>
<proteinExistence type="predicted"/>
<reference evidence="2" key="1">
    <citation type="submission" date="2023-10" db="EMBL/GenBank/DDBJ databases">
        <authorList>
            <person name="Chen Y."/>
            <person name="Shah S."/>
            <person name="Dougan E. K."/>
            <person name="Thang M."/>
            <person name="Chan C."/>
        </authorList>
    </citation>
    <scope>NUCLEOTIDE SEQUENCE [LARGE SCALE GENOMIC DNA]</scope>
</reference>
<dbReference type="EMBL" id="CAUYUJ010021448">
    <property type="protein sequence ID" value="CAK0904707.1"/>
    <property type="molecule type" value="Genomic_DNA"/>
</dbReference>
<organism evidence="2 3">
    <name type="scientific">Prorocentrum cordatum</name>
    <dbReference type="NCBI Taxonomy" id="2364126"/>
    <lineage>
        <taxon>Eukaryota</taxon>
        <taxon>Sar</taxon>
        <taxon>Alveolata</taxon>
        <taxon>Dinophyceae</taxon>
        <taxon>Prorocentrales</taxon>
        <taxon>Prorocentraceae</taxon>
        <taxon>Prorocentrum</taxon>
    </lineage>
</organism>
<feature type="coiled-coil region" evidence="1">
    <location>
        <begin position="226"/>
        <end position="253"/>
    </location>
</feature>
<gene>
    <name evidence="2" type="ORF">PCOR1329_LOCUS80656</name>
</gene>
<evidence type="ECO:0000313" key="3">
    <source>
        <dbReference type="Proteomes" id="UP001189429"/>
    </source>
</evidence>
<evidence type="ECO:0000313" key="2">
    <source>
        <dbReference type="EMBL" id="CAK0904707.1"/>
    </source>
</evidence>
<sequence>MSAPAYRNGSGGNGGQSSATWRWPCCGCNRNKLSWFWCKHCGAQRQKPAEPQSRGGAWAYPGDGLRLVGKGPGQPPLRPGLLTPGASPLGATAAPTIPPDAKLEDIQATIDTLTKVGDRVGAAHDSKTLEQRKGKLEKAVAHFQRLESQLAEQKEWVSKFNEELAAAESEHTQLVRALHANTCGPPSPTSPAPANVVTISIDDILEGKSDLPISMGSFGQLDGGIYELDQRTRDEAKQRMEKLQADIKAALGVLFGDASAKIK</sequence>
<feature type="non-terminal residue" evidence="2">
    <location>
        <position position="263"/>
    </location>
</feature>
<comment type="caution">
    <text evidence="2">The sequence shown here is derived from an EMBL/GenBank/DDBJ whole genome shotgun (WGS) entry which is preliminary data.</text>
</comment>